<name>A0AAV5S0N4_MAUHU</name>
<evidence type="ECO:0000256" key="12">
    <source>
        <dbReference type="ARBA" id="ARBA00023172"/>
    </source>
</evidence>
<evidence type="ECO:0000256" key="3">
    <source>
        <dbReference type="ARBA" id="ARBA00012551"/>
    </source>
</evidence>
<protein>
    <recommendedName>
        <fullName evidence="19">DNA repair and recombination protein RDH54</fullName>
        <ecNumber evidence="3">3.6.4.12</ecNumber>
    </recommendedName>
    <alternativeName>
        <fullName evidence="22">RAD homolog 54</fullName>
    </alternativeName>
    <alternativeName>
        <fullName evidence="21">Recombination factor TID1</fullName>
    </alternativeName>
    <alternativeName>
        <fullName evidence="20">Two hybrid interaction with DMC1 protein 1</fullName>
    </alternativeName>
</protein>
<dbReference type="PANTHER" id="PTHR45629">
    <property type="entry name" value="SNF2/RAD54 FAMILY MEMBER"/>
    <property type="match status" value="1"/>
</dbReference>
<dbReference type="GO" id="GO:0005524">
    <property type="term" value="F:ATP binding"/>
    <property type="evidence" value="ECO:0007669"/>
    <property type="project" value="InterPro"/>
</dbReference>
<keyword evidence="10" id="KW-0832">Ubl conjugation</keyword>
<feature type="domain" description="Helicase C-terminal" evidence="26">
    <location>
        <begin position="667"/>
        <end position="826"/>
    </location>
</feature>
<evidence type="ECO:0000256" key="14">
    <source>
        <dbReference type="ARBA" id="ARBA00023242"/>
    </source>
</evidence>
<comment type="function">
    <text evidence="17">Involved in the recombinational repair of double-strand breaks (DSB) in DNA during mitosis and meiosis. Has DNA dependent ATPase activity. Promotes D-loop (displacement loop) formation with RAD51 recombinase. Modifies the topology of double-stranded DNA during the D-loop reaction to facilitate the invasion of the homologous duplex molecule by the initiating single-stranded DNA substrate. Required for adaptation from G2/M checkpoint arrest induced by a double strand break, by participating in monitoring the extent of single-stranded DNA produced by resection of DNA ends. This role is distinct from its roles in recombination. Promotes colocalization of RAD51 and DMC1 during meiotic recombination. Involved in crossover interference.</text>
</comment>
<comment type="similarity">
    <text evidence="2">Belongs to the SNF2/RAD54 helicase family.</text>
</comment>
<evidence type="ECO:0000259" key="26">
    <source>
        <dbReference type="PROSITE" id="PS51194"/>
    </source>
</evidence>
<dbReference type="InterPro" id="IPR027417">
    <property type="entry name" value="P-loop_NTPase"/>
</dbReference>
<gene>
    <name evidence="27" type="ORF">DAKH74_040500</name>
</gene>
<evidence type="ECO:0000256" key="8">
    <source>
        <dbReference type="ARBA" id="ARBA00022806"/>
    </source>
</evidence>
<keyword evidence="7" id="KW-0378">Hydrolase</keyword>
<evidence type="ECO:0000256" key="21">
    <source>
        <dbReference type="ARBA" id="ARBA00077864"/>
    </source>
</evidence>
<evidence type="ECO:0000256" key="23">
    <source>
        <dbReference type="SAM" id="Coils"/>
    </source>
</evidence>
<keyword evidence="5" id="KW-0547">Nucleotide-binding</keyword>
<evidence type="ECO:0000256" key="5">
    <source>
        <dbReference type="ARBA" id="ARBA00022741"/>
    </source>
</evidence>
<feature type="region of interest" description="Disordered" evidence="24">
    <location>
        <begin position="1"/>
        <end position="77"/>
    </location>
</feature>
<comment type="subcellular location">
    <subcellularLocation>
        <location evidence="1">Nucleus</location>
    </subcellularLocation>
</comment>
<keyword evidence="13" id="KW-0234">DNA repair</keyword>
<evidence type="ECO:0000256" key="16">
    <source>
        <dbReference type="ARBA" id="ARBA00047995"/>
    </source>
</evidence>
<feature type="region of interest" description="Disordered" evidence="24">
    <location>
        <begin position="175"/>
        <end position="205"/>
    </location>
</feature>
<dbReference type="InterPro" id="IPR050496">
    <property type="entry name" value="SNF2_RAD54_helicase_repair"/>
</dbReference>
<keyword evidence="15" id="KW-0469">Meiosis</keyword>
<dbReference type="FunFam" id="3.40.50.10810:FF:000058">
    <property type="entry name" value="RDH54p DNA-dependent ATPase"/>
    <property type="match status" value="1"/>
</dbReference>
<evidence type="ECO:0000256" key="6">
    <source>
        <dbReference type="ARBA" id="ARBA00022763"/>
    </source>
</evidence>
<dbReference type="PROSITE" id="PS51194">
    <property type="entry name" value="HELICASE_CTER"/>
    <property type="match status" value="1"/>
</dbReference>
<evidence type="ECO:0000313" key="27">
    <source>
        <dbReference type="EMBL" id="GMM57434.1"/>
    </source>
</evidence>
<sequence length="966" mass="107955">MQIPKFENKPFKPPRRILPGTKSASSATRQVAPSRTIKRPYTQSHTAVEPRSQIKKPKPQSAPSSAGHGAVRDDSSYFTVVHRKPTQKKHKVWTGDGYGIVRYQDASKQYLAKVFFYDDSGKFIGSPNLSYVKPDQELMEIVFKSSGLEIQLDHEIDSTEELDNILQIIKPTNESINDKTDSRPSTPTVLNSAPATVKSKTPSPAPALVKPITSSRFKSAFSRSAALNLTELRKTASTGGDDPKRPKYLPVFDLDKIENPIVMNSSEDADVDVVVDPLLSSKLRPHQREGVKFMYDCIMSLDRSSHEELADESKDLTSTNVKLELDSDVTGCILADEMGLGKTLMTISLIWTLLKQTPYCRGKDINISQSGVPLEGYAKKILIVCPVTLISNWKNEFKKWLGLNRIGVLTLQSSNTNDMDKSAVYNFLRVHRTYQVLILGYEKLLSVGDILIGNNNENNKNACSIDLLVCDEGHRLKNQSSKVLSVLKALEVKNKILLSGTPIQNDLTEFHTIIDFINPSILGSYSFFKKNYITPITRARDTVNKYNDNIVEVGEEKSKQLIAVTKKFILRRTNDILNKYLPPKTDIILFCKPLASQLISFQNTLDGSKLDFGNLTFNSSLGLITTMKKICNSPSLLNTVNEGNSKGAMEQHSSRIYNSISSGKLGVLMRLLSDIRDMTDNEKVVIVSNYTQTLDIIENLMASNKMVTCRLDGATPPKLRGSIVSSFNSNPNIFAFLLSAKSGGVGLNLVGASRLILFDNDWNPSIDIQAMSRIHRDGQKRPCYIYRLVTTGCIDEKILQRQLMKSSLSSKFLDDGNSRDSKKKSSGTASNNDDLFDKEDLKDLFTVQTNTLSNTHDLICPCSGEGSETELRQLQKDGENLEEQEREARKILSTWTSARDLQGVIEQSELNEKQMRAENMKKCLIGYRHIDPMKCHDLYDDVVTHTVDELRGAVTFAFIKPGQTRE</sequence>
<dbReference type="SMART" id="SM00487">
    <property type="entry name" value="DEXDc"/>
    <property type="match status" value="1"/>
</dbReference>
<dbReference type="GO" id="GO:0007131">
    <property type="term" value="P:reciprocal meiotic recombination"/>
    <property type="evidence" value="ECO:0007669"/>
    <property type="project" value="TreeGrafter"/>
</dbReference>
<feature type="domain" description="Helicase ATP-binding" evidence="25">
    <location>
        <begin position="323"/>
        <end position="520"/>
    </location>
</feature>
<dbReference type="AlphaFoldDB" id="A0AAV5S0N4"/>
<comment type="caution">
    <text evidence="27">The sequence shown here is derived from an EMBL/GenBank/DDBJ whole genome shotgun (WGS) entry which is preliminary data.</text>
</comment>
<keyword evidence="23" id="KW-0175">Coiled coil</keyword>
<evidence type="ECO:0000256" key="17">
    <source>
        <dbReference type="ARBA" id="ARBA00060154"/>
    </source>
</evidence>
<feature type="compositionally biased region" description="Polar residues" evidence="24">
    <location>
        <begin position="22"/>
        <end position="33"/>
    </location>
</feature>
<dbReference type="EMBL" id="BTGD01000013">
    <property type="protein sequence ID" value="GMM57434.1"/>
    <property type="molecule type" value="Genomic_DNA"/>
</dbReference>
<reference evidence="27 28" key="1">
    <citation type="journal article" date="2023" name="Elife">
        <title>Identification of key yeast species and microbe-microbe interactions impacting larval growth of Drosophila in the wild.</title>
        <authorList>
            <person name="Mure A."/>
            <person name="Sugiura Y."/>
            <person name="Maeda R."/>
            <person name="Honda K."/>
            <person name="Sakurai N."/>
            <person name="Takahashi Y."/>
            <person name="Watada M."/>
            <person name="Katoh T."/>
            <person name="Gotoh A."/>
            <person name="Gotoh Y."/>
            <person name="Taniguchi I."/>
            <person name="Nakamura K."/>
            <person name="Hayashi T."/>
            <person name="Katayama T."/>
            <person name="Uemura T."/>
            <person name="Hattori Y."/>
        </authorList>
    </citation>
    <scope>NUCLEOTIDE SEQUENCE [LARGE SCALE GENOMIC DNA]</scope>
    <source>
        <strain evidence="27 28">KH-74</strain>
    </source>
</reference>
<evidence type="ECO:0000256" key="2">
    <source>
        <dbReference type="ARBA" id="ARBA00007025"/>
    </source>
</evidence>
<feature type="compositionally biased region" description="Polar residues" evidence="24">
    <location>
        <begin position="183"/>
        <end position="202"/>
    </location>
</feature>
<dbReference type="GO" id="GO:0016787">
    <property type="term" value="F:hydrolase activity"/>
    <property type="evidence" value="ECO:0007669"/>
    <property type="project" value="UniProtKB-KW"/>
</dbReference>
<dbReference type="GO" id="GO:0000724">
    <property type="term" value="P:double-strand break repair via homologous recombination"/>
    <property type="evidence" value="ECO:0007669"/>
    <property type="project" value="TreeGrafter"/>
</dbReference>
<keyword evidence="11" id="KW-0238">DNA-binding</keyword>
<evidence type="ECO:0000256" key="1">
    <source>
        <dbReference type="ARBA" id="ARBA00004123"/>
    </source>
</evidence>
<evidence type="ECO:0000256" key="9">
    <source>
        <dbReference type="ARBA" id="ARBA00022840"/>
    </source>
</evidence>
<dbReference type="PANTHER" id="PTHR45629:SF7">
    <property type="entry name" value="DNA EXCISION REPAIR PROTEIN ERCC-6-RELATED"/>
    <property type="match status" value="1"/>
</dbReference>
<evidence type="ECO:0000256" key="15">
    <source>
        <dbReference type="ARBA" id="ARBA00023254"/>
    </source>
</evidence>
<dbReference type="Gene3D" id="1.20.120.850">
    <property type="entry name" value="SWI2/SNF2 ATPases, N-terminal domain"/>
    <property type="match status" value="1"/>
</dbReference>
<dbReference type="EC" id="3.6.4.12" evidence="3"/>
<dbReference type="InterPro" id="IPR014001">
    <property type="entry name" value="Helicase_ATP-bd"/>
</dbReference>
<proteinExistence type="inferred from homology"/>
<evidence type="ECO:0000256" key="22">
    <source>
        <dbReference type="ARBA" id="ARBA00082011"/>
    </source>
</evidence>
<dbReference type="GO" id="GO:0005634">
    <property type="term" value="C:nucleus"/>
    <property type="evidence" value="ECO:0007669"/>
    <property type="project" value="UniProtKB-SubCell"/>
</dbReference>
<dbReference type="Pfam" id="PF00176">
    <property type="entry name" value="SNF2-rel_dom"/>
    <property type="match status" value="1"/>
</dbReference>
<dbReference type="InterPro" id="IPR001650">
    <property type="entry name" value="Helicase_C-like"/>
</dbReference>
<keyword evidence="12" id="KW-0233">DNA recombination</keyword>
<accession>A0AAV5S0N4</accession>
<evidence type="ECO:0000256" key="20">
    <source>
        <dbReference type="ARBA" id="ARBA00076096"/>
    </source>
</evidence>
<dbReference type="CDD" id="cd18793">
    <property type="entry name" value="SF2_C_SNF"/>
    <property type="match status" value="1"/>
</dbReference>
<dbReference type="SUPFAM" id="SSF52540">
    <property type="entry name" value="P-loop containing nucleoside triphosphate hydrolases"/>
    <property type="match status" value="2"/>
</dbReference>
<evidence type="ECO:0000256" key="7">
    <source>
        <dbReference type="ARBA" id="ARBA00022801"/>
    </source>
</evidence>
<evidence type="ECO:0000256" key="18">
    <source>
        <dbReference type="ARBA" id="ARBA00065350"/>
    </source>
</evidence>
<evidence type="ECO:0000256" key="10">
    <source>
        <dbReference type="ARBA" id="ARBA00022843"/>
    </source>
</evidence>
<keyword evidence="9" id="KW-0067">ATP-binding</keyword>
<dbReference type="InterPro" id="IPR038718">
    <property type="entry name" value="SNF2-like_sf"/>
</dbReference>
<keyword evidence="8" id="KW-0347">Helicase</keyword>
<dbReference type="Gene3D" id="3.40.50.10810">
    <property type="entry name" value="Tandem AAA-ATPase domain"/>
    <property type="match status" value="1"/>
</dbReference>
<dbReference type="Pfam" id="PF00271">
    <property type="entry name" value="Helicase_C"/>
    <property type="match status" value="1"/>
</dbReference>
<dbReference type="GO" id="GO:0003678">
    <property type="term" value="F:DNA helicase activity"/>
    <property type="evidence" value="ECO:0007669"/>
    <property type="project" value="UniProtKB-EC"/>
</dbReference>
<keyword evidence="6" id="KW-0227">DNA damage</keyword>
<evidence type="ECO:0000256" key="19">
    <source>
        <dbReference type="ARBA" id="ARBA00072543"/>
    </source>
</evidence>
<dbReference type="Gene3D" id="3.40.50.300">
    <property type="entry name" value="P-loop containing nucleotide triphosphate hydrolases"/>
    <property type="match status" value="1"/>
</dbReference>
<dbReference type="PROSITE" id="PS51192">
    <property type="entry name" value="HELICASE_ATP_BIND_1"/>
    <property type="match status" value="1"/>
</dbReference>
<comment type="catalytic activity">
    <reaction evidence="16">
        <text>ATP + H2O = ADP + phosphate + H(+)</text>
        <dbReference type="Rhea" id="RHEA:13065"/>
        <dbReference type="ChEBI" id="CHEBI:15377"/>
        <dbReference type="ChEBI" id="CHEBI:15378"/>
        <dbReference type="ChEBI" id="CHEBI:30616"/>
        <dbReference type="ChEBI" id="CHEBI:43474"/>
        <dbReference type="ChEBI" id="CHEBI:456216"/>
        <dbReference type="EC" id="3.6.4.12"/>
    </reaction>
</comment>
<evidence type="ECO:0000256" key="24">
    <source>
        <dbReference type="SAM" id="MobiDB-lite"/>
    </source>
</evidence>
<evidence type="ECO:0000256" key="11">
    <source>
        <dbReference type="ARBA" id="ARBA00023125"/>
    </source>
</evidence>
<dbReference type="Proteomes" id="UP001377567">
    <property type="component" value="Unassembled WGS sequence"/>
</dbReference>
<keyword evidence="14" id="KW-0539">Nucleus</keyword>
<dbReference type="CDD" id="cd18004">
    <property type="entry name" value="DEXHc_RAD54"/>
    <property type="match status" value="1"/>
</dbReference>
<dbReference type="GO" id="GO:0003677">
    <property type="term" value="F:DNA binding"/>
    <property type="evidence" value="ECO:0007669"/>
    <property type="project" value="UniProtKB-KW"/>
</dbReference>
<evidence type="ECO:0000256" key="4">
    <source>
        <dbReference type="ARBA" id="ARBA00022499"/>
    </source>
</evidence>
<dbReference type="InterPro" id="IPR000330">
    <property type="entry name" value="SNF2_N"/>
</dbReference>
<evidence type="ECO:0000313" key="28">
    <source>
        <dbReference type="Proteomes" id="UP001377567"/>
    </source>
</evidence>
<dbReference type="InterPro" id="IPR049730">
    <property type="entry name" value="SNF2/RAD54-like_C"/>
</dbReference>
<organism evidence="27 28">
    <name type="scientific">Maudiozyma humilis</name>
    <name type="common">Sour dough yeast</name>
    <name type="synonym">Kazachstania humilis</name>
    <dbReference type="NCBI Taxonomy" id="51915"/>
    <lineage>
        <taxon>Eukaryota</taxon>
        <taxon>Fungi</taxon>
        <taxon>Dikarya</taxon>
        <taxon>Ascomycota</taxon>
        <taxon>Saccharomycotina</taxon>
        <taxon>Saccharomycetes</taxon>
        <taxon>Saccharomycetales</taxon>
        <taxon>Saccharomycetaceae</taxon>
        <taxon>Maudiozyma</taxon>
    </lineage>
</organism>
<dbReference type="GO" id="GO:0015616">
    <property type="term" value="F:DNA translocase activity"/>
    <property type="evidence" value="ECO:0007669"/>
    <property type="project" value="TreeGrafter"/>
</dbReference>
<dbReference type="SMART" id="SM00490">
    <property type="entry name" value="HELICc"/>
    <property type="match status" value="1"/>
</dbReference>
<keyword evidence="28" id="KW-1185">Reference proteome</keyword>
<feature type="compositionally biased region" description="Basic and acidic residues" evidence="24">
    <location>
        <begin position="1"/>
        <end position="10"/>
    </location>
</feature>
<evidence type="ECO:0000256" key="13">
    <source>
        <dbReference type="ARBA" id="ARBA00023204"/>
    </source>
</evidence>
<keyword evidence="4" id="KW-1017">Isopeptide bond</keyword>
<feature type="coiled-coil region" evidence="23">
    <location>
        <begin position="864"/>
        <end position="918"/>
    </location>
</feature>
<comment type="subunit">
    <text evidence="18">Interacts with RAD51 and DMC1.</text>
</comment>
<evidence type="ECO:0000259" key="25">
    <source>
        <dbReference type="PROSITE" id="PS51192"/>
    </source>
</evidence>
<feature type="region of interest" description="Disordered" evidence="24">
    <location>
        <begin position="812"/>
        <end position="832"/>
    </location>
</feature>